<evidence type="ECO:0000256" key="5">
    <source>
        <dbReference type="ARBA" id="ARBA00022840"/>
    </source>
</evidence>
<gene>
    <name evidence="8" type="ORF">Metli_1359</name>
</gene>
<dbReference type="Pfam" id="PF13607">
    <property type="entry name" value="Succ_CoA_lig"/>
    <property type="match status" value="1"/>
</dbReference>
<evidence type="ECO:0000256" key="1">
    <source>
        <dbReference type="ARBA" id="ARBA00001619"/>
    </source>
</evidence>
<evidence type="ECO:0000256" key="4">
    <source>
        <dbReference type="ARBA" id="ARBA00022741"/>
    </source>
</evidence>
<dbReference type="InterPro" id="IPR011761">
    <property type="entry name" value="ATP-grasp"/>
</dbReference>
<dbReference type="EC" id="6.2.1.13" evidence="2"/>
<dbReference type="InterPro" id="IPR013815">
    <property type="entry name" value="ATP_grasp_subdomain_1"/>
</dbReference>
<dbReference type="Gene3D" id="3.40.50.261">
    <property type="entry name" value="Succinyl-CoA synthetase domains"/>
    <property type="match status" value="2"/>
</dbReference>
<evidence type="ECO:0000256" key="6">
    <source>
        <dbReference type="PROSITE-ProRule" id="PRU00409"/>
    </source>
</evidence>
<evidence type="ECO:0000256" key="2">
    <source>
        <dbReference type="ARBA" id="ARBA00012957"/>
    </source>
</evidence>
<dbReference type="GO" id="GO:0046872">
    <property type="term" value="F:metal ion binding"/>
    <property type="evidence" value="ECO:0007669"/>
    <property type="project" value="InterPro"/>
</dbReference>
<accession>J0S0E1</accession>
<dbReference type="GO" id="GO:0005524">
    <property type="term" value="F:ATP binding"/>
    <property type="evidence" value="ECO:0007669"/>
    <property type="project" value="UniProtKB-UniRule"/>
</dbReference>
<dbReference type="InterPro" id="IPR003781">
    <property type="entry name" value="CoA-bd"/>
</dbReference>
<dbReference type="SUPFAM" id="SSF51735">
    <property type="entry name" value="NAD(P)-binding Rossmann-fold domains"/>
    <property type="match status" value="1"/>
</dbReference>
<dbReference type="FunFam" id="3.30.1490.20:FF:000020">
    <property type="entry name" value="Protein lysine acetyltransferase"/>
    <property type="match status" value="1"/>
</dbReference>
<keyword evidence="3" id="KW-0436">Ligase</keyword>
<dbReference type="OrthoDB" id="18103at2157"/>
<dbReference type="Gene3D" id="3.30.1490.20">
    <property type="entry name" value="ATP-grasp fold, A domain"/>
    <property type="match status" value="1"/>
</dbReference>
<dbReference type="HOGENOM" id="CLU_007415_2_2_2"/>
<dbReference type="SUPFAM" id="SSF52210">
    <property type="entry name" value="Succinyl-CoA synthetase domains"/>
    <property type="match status" value="2"/>
</dbReference>
<feature type="domain" description="ATP-grasp" evidence="7">
    <location>
        <begin position="11"/>
        <end position="47"/>
    </location>
</feature>
<dbReference type="SMART" id="SM00881">
    <property type="entry name" value="CoA_binding"/>
    <property type="match status" value="1"/>
</dbReference>
<dbReference type="InterPro" id="IPR032875">
    <property type="entry name" value="Succ_CoA_lig_flav_dom"/>
</dbReference>
<evidence type="ECO:0000259" key="7">
    <source>
        <dbReference type="PROSITE" id="PS50975"/>
    </source>
</evidence>
<evidence type="ECO:0000313" key="8">
    <source>
        <dbReference type="EMBL" id="EJG07311.1"/>
    </source>
</evidence>
<dbReference type="RefSeq" id="WP_004039048.1">
    <property type="nucleotide sequence ID" value="NZ_CM001555.1"/>
</dbReference>
<dbReference type="PANTHER" id="PTHR43334">
    <property type="entry name" value="ACETATE--COA LIGASE [ADP-FORMING]"/>
    <property type="match status" value="1"/>
</dbReference>
<dbReference type="InterPro" id="IPR043938">
    <property type="entry name" value="Ligase_CoA_dom"/>
</dbReference>
<dbReference type="InterPro" id="IPR051538">
    <property type="entry name" value="Acyl-CoA_Synth/Transferase"/>
</dbReference>
<dbReference type="EMBL" id="CM001555">
    <property type="protein sequence ID" value="EJG07311.1"/>
    <property type="molecule type" value="Genomic_DNA"/>
</dbReference>
<dbReference type="PATRIC" id="fig|28892.9.peg.1468"/>
<dbReference type="Pfam" id="PF19045">
    <property type="entry name" value="Ligase_CoA_2"/>
    <property type="match status" value="1"/>
</dbReference>
<sequence>MARRLSEAEGYALLAKYGIRVPKHEVAASRADAGAIAERIGYPVVLKVVSPDIVHKSDVGGVITGIQGRQEAENTYDAILTSVAAADPGAGVDGVIVEEELPQGLEFIVGGTTDPAFGKVIAVGAGGVLVELLEDTAFGLAPVSKERAREMVRGLKAHRLVRGYRGAPPLDGEALVEAVLAASHLFMEEKIEEFDINPLILYEQGACAVDARFIAGGTPEAQREERTPFVLPSPSGIAVVGASSDPAKIGYAILRNLLHFRGRVFPVNPKYARVLGVPAYPSVREIPGEVDMAVIAVPAPLVAGIVEECGERGIGLAVIVSAGFRETGDEGRRREEEVIRAARAHGVRVLGPNCLGIMLPHLGINATFDPISPKPGHIGFLSQSGAVITTVADWSVQAGVGFSAVVSVGNQADLGFPDLLQAIAGDQKTRAVILYVEEIRDGRRFYEAAKAVTARLPVIAVKSGASEKGKAAASSHTGSLAGSHAVYAAAFREAGVILAGSLEEAFQVGELLASEGYPGGNRCVVISGAGGFAVLASDYAEKYGVSLPTLPEEICRELDAFLPPLWNRANPMDIIGDGGAGRYAKVFDVLIEHQEAWDIVVVVTVPSAVLNPVEIAYEIIRFSKKTGKMVVASLLGGESMGAAVRILKDNCLPNFPEIEDAFRAIGSALSLPARERGARPACERRGGER</sequence>
<dbReference type="SUPFAM" id="SSF56059">
    <property type="entry name" value="Glutathione synthetase ATP-binding domain-like"/>
    <property type="match status" value="1"/>
</dbReference>
<dbReference type="Pfam" id="PF13380">
    <property type="entry name" value="CoA_binding_2"/>
    <property type="match status" value="1"/>
</dbReference>
<proteinExistence type="predicted"/>
<dbReference type="Gene3D" id="3.40.50.720">
    <property type="entry name" value="NAD(P)-binding Rossmann-like Domain"/>
    <property type="match status" value="1"/>
</dbReference>
<dbReference type="AlphaFoldDB" id="J0S0E1"/>
<keyword evidence="5 6" id="KW-0067">ATP-binding</keyword>
<evidence type="ECO:0000256" key="3">
    <source>
        <dbReference type="ARBA" id="ARBA00022598"/>
    </source>
</evidence>
<dbReference type="PROSITE" id="PS50975">
    <property type="entry name" value="ATP_GRASP"/>
    <property type="match status" value="1"/>
</dbReference>
<organism evidence="8 9">
    <name type="scientific">Methanofollis liminatans DSM 4140</name>
    <dbReference type="NCBI Taxonomy" id="28892"/>
    <lineage>
        <taxon>Archaea</taxon>
        <taxon>Methanobacteriati</taxon>
        <taxon>Methanobacteriota</taxon>
        <taxon>Stenosarchaea group</taxon>
        <taxon>Methanomicrobia</taxon>
        <taxon>Methanomicrobiales</taxon>
        <taxon>Methanomicrobiaceae</taxon>
        <taxon>Methanofollis</taxon>
    </lineage>
</organism>
<dbReference type="InterPro" id="IPR016102">
    <property type="entry name" value="Succinyl-CoA_synth-like"/>
</dbReference>
<dbReference type="Proteomes" id="UP000005095">
    <property type="component" value="Chromosome"/>
</dbReference>
<keyword evidence="4 6" id="KW-0547">Nucleotide-binding</keyword>
<dbReference type="PANTHER" id="PTHR43334:SF1">
    <property type="entry name" value="3-HYDROXYPROPIONATE--COA LIGASE [ADP-FORMING]"/>
    <property type="match status" value="1"/>
</dbReference>
<protein>
    <recommendedName>
        <fullName evidence="2">acetate--CoA ligase (ADP-forming)</fullName>
        <ecNumber evidence="2">6.2.1.13</ecNumber>
    </recommendedName>
</protein>
<dbReference type="STRING" id="28892.Metli_1359"/>
<dbReference type="Gene3D" id="3.30.470.20">
    <property type="entry name" value="ATP-grasp fold, B domain"/>
    <property type="match status" value="1"/>
</dbReference>
<dbReference type="GO" id="GO:0043758">
    <property type="term" value="F:acetate-CoA ligase (ADP-forming) activity"/>
    <property type="evidence" value="ECO:0007669"/>
    <property type="project" value="UniProtKB-EC"/>
</dbReference>
<evidence type="ECO:0000313" key="9">
    <source>
        <dbReference type="Proteomes" id="UP000005095"/>
    </source>
</evidence>
<reference evidence="8 9" key="1">
    <citation type="submission" date="2011-08" db="EMBL/GenBank/DDBJ databases">
        <title>The complete genome of Methanofollis liminatans DSM 4140.</title>
        <authorList>
            <consortium name="US DOE Joint Genome Institute (JGI-PGF)"/>
            <person name="Lucas S."/>
            <person name="Han J."/>
            <person name="Lapidus A."/>
            <person name="Bruce D."/>
            <person name="Goodwin L."/>
            <person name="Pitluck S."/>
            <person name="Peters L."/>
            <person name="Kyrpides N."/>
            <person name="Mavromatis K."/>
            <person name="Ivanova N."/>
            <person name="Mikhailova N."/>
            <person name="Lu M."/>
            <person name="Detter J.C."/>
            <person name="Tapia R."/>
            <person name="Han C."/>
            <person name="Land M."/>
            <person name="Hauser L."/>
            <person name="Markowitz V."/>
            <person name="Cheng J.-F."/>
            <person name="Hugenholtz P."/>
            <person name="Woyke T."/>
            <person name="Wu D."/>
            <person name="Spring S."/>
            <person name="Schuler E."/>
            <person name="Brambilla E."/>
            <person name="Klenk H.-P."/>
            <person name="Eisen J.A."/>
        </authorList>
    </citation>
    <scope>NUCLEOTIDE SEQUENCE [LARGE SCALE GENOMIC DNA]</scope>
    <source>
        <strain evidence="8 9">DSM 4140</strain>
    </source>
</reference>
<dbReference type="Pfam" id="PF13549">
    <property type="entry name" value="ATP-grasp_5"/>
    <property type="match status" value="1"/>
</dbReference>
<dbReference type="InterPro" id="IPR036291">
    <property type="entry name" value="NAD(P)-bd_dom_sf"/>
</dbReference>
<comment type="catalytic activity">
    <reaction evidence="1">
        <text>acetate + ATP + CoA = acetyl-CoA + ADP + phosphate</text>
        <dbReference type="Rhea" id="RHEA:15081"/>
        <dbReference type="ChEBI" id="CHEBI:30089"/>
        <dbReference type="ChEBI" id="CHEBI:30616"/>
        <dbReference type="ChEBI" id="CHEBI:43474"/>
        <dbReference type="ChEBI" id="CHEBI:57287"/>
        <dbReference type="ChEBI" id="CHEBI:57288"/>
        <dbReference type="ChEBI" id="CHEBI:456216"/>
        <dbReference type="EC" id="6.2.1.13"/>
    </reaction>
</comment>
<keyword evidence="9" id="KW-1185">Reference proteome</keyword>
<name>J0S0E1_9EURY</name>